<dbReference type="EMBL" id="LN856998">
    <property type="protein sequence ID" value="CRZ25222.1"/>
    <property type="molecule type" value="Genomic_DNA"/>
</dbReference>
<name>A0A0H5SNK1_BRUMA</name>
<proteinExistence type="predicted"/>
<dbReference type="AlphaFoldDB" id="A0A0H5SNK1"/>
<feature type="coiled-coil region" evidence="1">
    <location>
        <begin position="268"/>
        <end position="302"/>
    </location>
</feature>
<accession>A0A0H5SNK1</accession>
<keyword evidence="1" id="KW-0175">Coiled coil</keyword>
<evidence type="ECO:0000313" key="3">
    <source>
        <dbReference type="WormBase" id="Bm10526"/>
    </source>
</evidence>
<dbReference type="OMA" id="EENRTFK"/>
<organism evidence="2">
    <name type="scientific">Brugia malayi</name>
    <name type="common">Filarial nematode worm</name>
    <dbReference type="NCBI Taxonomy" id="6279"/>
    <lineage>
        <taxon>Eukaryota</taxon>
        <taxon>Metazoa</taxon>
        <taxon>Ecdysozoa</taxon>
        <taxon>Nematoda</taxon>
        <taxon>Chromadorea</taxon>
        <taxon>Rhabditida</taxon>
        <taxon>Spirurina</taxon>
        <taxon>Spiruromorpha</taxon>
        <taxon>Filarioidea</taxon>
        <taxon>Onchocercidae</taxon>
        <taxon>Brugia</taxon>
    </lineage>
</organism>
<evidence type="ECO:0000313" key="2">
    <source>
        <dbReference type="EMBL" id="CRZ25222.1"/>
    </source>
</evidence>
<evidence type="ECO:0000256" key="1">
    <source>
        <dbReference type="SAM" id="Coils"/>
    </source>
</evidence>
<sequence>MISRHIRKHLQLERNPCEGREMKGMIFIKSDISLYNFTQNFKMGLYVSVFSLNLELTSENVAMIPTDPKPSSENSTKALNISKNIDMPIEEPKVVTNEGLKSFWQNLKNEIRKAHEGDIALPDLTKDLYRREQQSLRNKLHKIINARNCKVATTQTPLSGDMLLANYPNLKSSLTEEQIIDLLNRQDPQLSIDRISDLVKQKLAIPKSVEADMKLLRKNMKDEKYAAIRKVKEAQHRHLEKLKQNHTIQVESIKSQNDRKISGLQSHIRRIEEEKKIVEGKLDSCERKLRSIQASIIKIEAENRMLYEENRTFKQDFVKRHDTNQNLHKSVLLISKLKDKLRKSAETQELILQQFRLLEIERDELVEAIYNGIRDVEEVNHMGNRILAYEITKTEDQVGE</sequence>
<reference evidence="2" key="2">
    <citation type="submission" date="2012-12" db="EMBL/GenBank/DDBJ databases">
        <authorList>
            <person name="Gao Y.W."/>
            <person name="Fan S.T."/>
            <person name="Sun H.T."/>
            <person name="Wang Z."/>
            <person name="Gao X.L."/>
            <person name="Li Y.G."/>
            <person name="Wang T.C."/>
            <person name="Zhang K."/>
            <person name="Xu W.W."/>
            <person name="Yu Z.J."/>
            <person name="Xia X.Z."/>
        </authorList>
    </citation>
    <scope>NUCLEOTIDE SEQUENCE</scope>
    <source>
        <strain evidence="2">FR3</strain>
    </source>
</reference>
<protein>
    <submittedName>
        <fullName evidence="2">Bm10526</fullName>
    </submittedName>
</protein>
<gene>
    <name evidence="2 3" type="ORF">Bm10526</name>
    <name evidence="2" type="ORF">BM_Bm10526</name>
</gene>
<dbReference type="WormBase" id="Bm10526">
    <property type="protein sequence ID" value="BM40875"/>
    <property type="gene ID" value="WBGene00230787"/>
</dbReference>
<reference evidence="2" key="1">
    <citation type="journal article" date="2007" name="Science">
        <title>Draft genome of the filarial nematode parasite Brugia malayi.</title>
        <authorList>
            <person name="Ghedin E."/>
            <person name="Wang S."/>
            <person name="Spiro D."/>
            <person name="Caler E."/>
            <person name="Zhao Q."/>
            <person name="Crabtree J."/>
            <person name="Allen J.E."/>
            <person name="Delcher A.L."/>
            <person name="Guiliano D.B."/>
            <person name="Miranda-Saavedra D."/>
            <person name="Angiuoli S.V."/>
            <person name="Creasy T."/>
            <person name="Amedeo P."/>
            <person name="Haas B."/>
            <person name="El-Sayed N.M."/>
            <person name="Wortman J.R."/>
            <person name="Feldblyum T."/>
            <person name="Tallon L."/>
            <person name="Schatz M."/>
            <person name="Shumway M."/>
            <person name="Koo H."/>
            <person name="Salzberg S.L."/>
            <person name="Schobel S."/>
            <person name="Pertea M."/>
            <person name="Pop M."/>
            <person name="White O."/>
            <person name="Barton G.J."/>
            <person name="Carlow C.K."/>
            <person name="Crawford M.J."/>
            <person name="Daub J."/>
            <person name="Dimmic M.W."/>
            <person name="Estes C.F."/>
            <person name="Foster J.M."/>
            <person name="Ganatra M."/>
            <person name="Gregory W.F."/>
            <person name="Johnson N.M."/>
            <person name="Jin J."/>
            <person name="Komuniecki R."/>
            <person name="Korf I."/>
            <person name="Kumar S."/>
            <person name="Laney S."/>
            <person name="Li B.W."/>
            <person name="Li W."/>
            <person name="Lindblom T.H."/>
            <person name="Lustigman S."/>
            <person name="Ma D."/>
            <person name="Maina C.V."/>
            <person name="Martin D.M."/>
            <person name="McCarter J.P."/>
            <person name="McReynolds L."/>
            <person name="Mitreva M."/>
            <person name="Nutman T.B."/>
            <person name="Parkinson J."/>
            <person name="Peregrin-Alvarez J.M."/>
            <person name="Poole C."/>
            <person name="Ren Q."/>
            <person name="Saunders L."/>
            <person name="Sluder A.E."/>
            <person name="Smith K."/>
            <person name="Stanke M."/>
            <person name="Unnasch T.R."/>
            <person name="Ware J."/>
            <person name="Wei A.D."/>
            <person name="Weil G."/>
            <person name="Williams D.J."/>
            <person name="Zhang Y."/>
            <person name="Williams S.A."/>
            <person name="Fraser-Liggett C."/>
            <person name="Slatko B."/>
            <person name="Blaxter M.L."/>
            <person name="Scott A.L."/>
        </authorList>
    </citation>
    <scope>NUCLEOTIDE SEQUENCE</scope>
    <source>
        <strain evidence="2">FR3</strain>
    </source>
</reference>